<proteinExistence type="predicted"/>
<keyword evidence="1" id="KW-1133">Transmembrane helix</keyword>
<evidence type="ECO:0000313" key="2">
    <source>
        <dbReference type="EMBL" id="QOY55010.1"/>
    </source>
</evidence>
<dbReference type="Proteomes" id="UP000593836">
    <property type="component" value="Chromosome"/>
</dbReference>
<keyword evidence="1" id="KW-0812">Transmembrane</keyword>
<accession>A0A7S7M147</accession>
<sequence length="1461" mass="159326">MKNSNNKQMIFIPLLNIISIFLVMGSFFSELKADTFSDTALVIDTSAPVTQNGTVKGNDHDRYTITINEDGNFSISLTGDATVRFEASGTSMPDTQATDATMTNYNLIVSQNDIIYVSVQAPGQNSNQNYAITFALASVLPPVTALGVTGIEAEESILLRESFDIYGDTKVIGNGILWKNTTGSPTDRNNAYNMVFNDIDADATTFNSSSADLDLGNVGYEIVYSRLYWQGHICDDTGATVGGTCQNTNITGGALGTDDDKFNNAVSIAHTIKFKAPSGAYQSLSSSDLHYVPQDSNNRILYSASYDVTNIVKSGGEGTYTVANLVASEGQIDAWGAVGAWSLVTVYKDSSGQLALKNVSIFHGFQVVDNGEIVDVPITGFLTPRSGPVNSTASFFTVDGDKLGCCSTGELFQMQNANNSDTLENITDFLNPAGNQFNSTISHLGVDTLVRNPNHADNLGADIDTMDISSFLKNAQTSTSFRFSNNGDLYNLAFIVFSTTLYEPKFCYDYAYKQQNSYFTEDNNGTENPRISGTIISGEPIETTIFIRNLVDSDIIVSDMFVDIADINTSQANYISNSTKLAKIGDITPNNLADGTDVTIGNDLGGDNIKNIDIGSINSNEHFYIYYSIDPTTSTIDIPINVQARYNITVAGVTTPYTLQLGSQMSMCSESNFNYEPTSGRFNVVHNDYYDYDAGGTNRYYNLPTQVTSRAGNFKVLSMNKNNFDELNATSTLVAVELIDAGVFHDTYASCEEIESSISEKIWVFLNDSTSTMFDSAALEAAIGLNNTITSSAEFYQNSRQNAAFRLSFPVSNDGNDSLVQLSWPPNAQNEQKIENFSEIVQVVGACSKPVVYPLNATQTSIATQAAQACGNSGNFISQKHIQACMECIYGTNTRFICSRDNFALRPEAFMIKIDDQNQTNPASQLRIADDVSGVVTPSTVQTELAAGYDYSLKINATNHLNNNSSSGYTKTFDSAFTDSVKYAWSPSGAPTGCNDDSNVSIPMRFVNGSVDINSSLNQVGEYGLNITDTTWTTVDNTQPAHHAGTYFLGGADCVVNSSATKSVAASSTALTPQNGCNISSNHDSSGSTLKYRDYNLEFHPYKFDMSGVTQSHGENNNTLFNANTFIYMSDMTGLDNDEEMSFHLNGTITARGENNIGLSNFVNNCYAQPIDLNISKSAISGAVDYKYIYHNSDLPANDQNGTMNNIIGTISILASDFNQSNNGSVNTNLNLNFDRTRDTVMNPEELTFSSYNADCTTPANCTMNADLTATKTTQGVKDLNQTIKHYYGRSHASRQRYEGDSGTANIYYEVYCFDTIGINTCDKALLQQGFNSSRTDDLRWYINEEHNTTNNGNIGTVQQNDATPLNAADDIVDVTAQNDVFPPPATATLEYDETKGYPYKTTMHNNPSGWLIYNKDDPTATRNQFSVEFEKIGGEWSGAHDTDTVTKDTNATRTNRRIMW</sequence>
<keyword evidence="3" id="KW-1185">Reference proteome</keyword>
<dbReference type="KEGG" id="smas:HUE87_01835"/>
<evidence type="ECO:0000313" key="3">
    <source>
        <dbReference type="Proteomes" id="UP000593836"/>
    </source>
</evidence>
<name>A0A7S7M147_9BACT</name>
<reference evidence="2 3" key="1">
    <citation type="submission" date="2020-05" db="EMBL/GenBank/DDBJ databases">
        <title>Sulfurimonas marisnigri, sp. nov., and Sulfurimonas baltica, sp. nov., manganese oxide reducing chemolithoautotrophs of the class Epsilonproteobacteria isolated from the pelagic redoxclines of the Black and Baltic Seas and emended description of the genus Sulfurimonas.</title>
        <authorList>
            <person name="Henkel J.V."/>
            <person name="Laudan C."/>
            <person name="Werner J."/>
            <person name="Neu T."/>
            <person name="Plewe S."/>
            <person name="Sproer C."/>
            <person name="Bunk B."/>
            <person name="Schulz-Vogt H.N."/>
        </authorList>
    </citation>
    <scope>NUCLEOTIDE SEQUENCE [LARGE SCALE GENOMIC DNA]</scope>
    <source>
        <strain evidence="2 3">SoZ1</strain>
    </source>
</reference>
<dbReference type="RefSeq" id="WP_194367052.1">
    <property type="nucleotide sequence ID" value="NZ_CP054493.1"/>
</dbReference>
<organism evidence="2 3">
    <name type="scientific">Candidatus Sulfurimonas marisnigri</name>
    <dbReference type="NCBI Taxonomy" id="2740405"/>
    <lineage>
        <taxon>Bacteria</taxon>
        <taxon>Pseudomonadati</taxon>
        <taxon>Campylobacterota</taxon>
        <taxon>Epsilonproteobacteria</taxon>
        <taxon>Campylobacterales</taxon>
        <taxon>Sulfurimonadaceae</taxon>
        <taxon>Sulfurimonas</taxon>
    </lineage>
</organism>
<gene>
    <name evidence="2" type="ORF">HUE87_01835</name>
</gene>
<feature type="transmembrane region" description="Helical" evidence="1">
    <location>
        <begin position="9"/>
        <end position="28"/>
    </location>
</feature>
<dbReference type="EMBL" id="CP054493">
    <property type="protein sequence ID" value="QOY55010.1"/>
    <property type="molecule type" value="Genomic_DNA"/>
</dbReference>
<evidence type="ECO:0000256" key="1">
    <source>
        <dbReference type="SAM" id="Phobius"/>
    </source>
</evidence>
<protein>
    <submittedName>
        <fullName evidence="2">Uncharacterized protein</fullName>
    </submittedName>
</protein>
<keyword evidence="1" id="KW-0472">Membrane</keyword>